<proteinExistence type="predicted"/>
<comment type="caution">
    <text evidence="3">The sequence shown here is derived from an EMBL/GenBank/DDBJ whole genome shotgun (WGS) entry which is preliminary data.</text>
</comment>
<evidence type="ECO:0000313" key="4">
    <source>
        <dbReference type="Proteomes" id="UP000269708"/>
    </source>
</evidence>
<feature type="signal peptide" evidence="2">
    <location>
        <begin position="1"/>
        <end position="23"/>
    </location>
</feature>
<feature type="chain" id="PRO_5018294085" evidence="2">
    <location>
        <begin position="24"/>
        <end position="92"/>
    </location>
</feature>
<feature type="region of interest" description="Disordered" evidence="1">
    <location>
        <begin position="47"/>
        <end position="92"/>
    </location>
</feature>
<evidence type="ECO:0000256" key="1">
    <source>
        <dbReference type="SAM" id="MobiDB-lite"/>
    </source>
</evidence>
<dbReference type="Proteomes" id="UP000269708">
    <property type="component" value="Unassembled WGS sequence"/>
</dbReference>
<dbReference type="EMBL" id="RKQN01000004">
    <property type="protein sequence ID" value="RPE75887.1"/>
    <property type="molecule type" value="Genomic_DNA"/>
</dbReference>
<name>A0A3N4VFD0_9GAMM</name>
<sequence length="92" mass="9490">MRHASLVLASLLIGLGAAGAGQAACYKICPPSGAGYWYCTDPNETPPEEPIVCPIPKPGSSPGQQSGGHEESTANEARRTQASEAQPRDGAR</sequence>
<dbReference type="RefSeq" id="WP_123771095.1">
    <property type="nucleotide sequence ID" value="NZ_RKQN01000004.1"/>
</dbReference>
<evidence type="ECO:0000256" key="2">
    <source>
        <dbReference type="SAM" id="SignalP"/>
    </source>
</evidence>
<reference evidence="3 4" key="1">
    <citation type="submission" date="2018-11" db="EMBL/GenBank/DDBJ databases">
        <title>Genomic Encyclopedia of Type Strains, Phase IV (KMG-IV): sequencing the most valuable type-strain genomes for metagenomic binning, comparative biology and taxonomic classification.</title>
        <authorList>
            <person name="Goeker M."/>
        </authorList>
    </citation>
    <scope>NUCLEOTIDE SEQUENCE [LARGE SCALE GENOMIC DNA]</scope>
    <source>
        <strain evidence="3 4">DSM 25623</strain>
    </source>
</reference>
<protein>
    <submittedName>
        <fullName evidence="3">Uncharacterized protein</fullName>
    </submittedName>
</protein>
<organism evidence="3 4">
    <name type="scientific">Vulcaniibacterium tengchongense</name>
    <dbReference type="NCBI Taxonomy" id="1273429"/>
    <lineage>
        <taxon>Bacteria</taxon>
        <taxon>Pseudomonadati</taxon>
        <taxon>Pseudomonadota</taxon>
        <taxon>Gammaproteobacteria</taxon>
        <taxon>Lysobacterales</taxon>
        <taxon>Lysobacteraceae</taxon>
        <taxon>Vulcaniibacterium</taxon>
    </lineage>
</organism>
<feature type="compositionally biased region" description="Pro residues" evidence="1">
    <location>
        <begin position="47"/>
        <end position="59"/>
    </location>
</feature>
<accession>A0A3N4VFD0</accession>
<evidence type="ECO:0000313" key="3">
    <source>
        <dbReference type="EMBL" id="RPE75887.1"/>
    </source>
</evidence>
<dbReference type="AlphaFoldDB" id="A0A3N4VFD0"/>
<keyword evidence="4" id="KW-1185">Reference proteome</keyword>
<keyword evidence="2" id="KW-0732">Signal</keyword>
<feature type="compositionally biased region" description="Basic and acidic residues" evidence="1">
    <location>
        <begin position="68"/>
        <end position="92"/>
    </location>
</feature>
<gene>
    <name evidence="3" type="ORF">EDC50_2788</name>
</gene>